<protein>
    <submittedName>
        <fullName evidence="1">Uncharacterized protein</fullName>
    </submittedName>
</protein>
<evidence type="ECO:0000313" key="2">
    <source>
        <dbReference type="Proteomes" id="UP001057402"/>
    </source>
</evidence>
<proteinExistence type="predicted"/>
<name>A0ACB9S8M1_9MYRT</name>
<organism evidence="1 2">
    <name type="scientific">Melastoma candidum</name>
    <dbReference type="NCBI Taxonomy" id="119954"/>
    <lineage>
        <taxon>Eukaryota</taxon>
        <taxon>Viridiplantae</taxon>
        <taxon>Streptophyta</taxon>
        <taxon>Embryophyta</taxon>
        <taxon>Tracheophyta</taxon>
        <taxon>Spermatophyta</taxon>
        <taxon>Magnoliopsida</taxon>
        <taxon>eudicotyledons</taxon>
        <taxon>Gunneridae</taxon>
        <taxon>Pentapetalae</taxon>
        <taxon>rosids</taxon>
        <taxon>malvids</taxon>
        <taxon>Myrtales</taxon>
        <taxon>Melastomataceae</taxon>
        <taxon>Melastomatoideae</taxon>
        <taxon>Melastomateae</taxon>
        <taxon>Melastoma</taxon>
    </lineage>
</organism>
<gene>
    <name evidence="1" type="ORF">MLD38_000061</name>
</gene>
<keyword evidence="2" id="KW-1185">Reference proteome</keyword>
<evidence type="ECO:0000313" key="1">
    <source>
        <dbReference type="EMBL" id="KAI4387643.1"/>
    </source>
</evidence>
<accession>A0ACB9S8M1</accession>
<dbReference type="EMBL" id="CM042880">
    <property type="protein sequence ID" value="KAI4387643.1"/>
    <property type="molecule type" value="Genomic_DNA"/>
</dbReference>
<dbReference type="Proteomes" id="UP001057402">
    <property type="component" value="Chromosome 1"/>
</dbReference>
<comment type="caution">
    <text evidence="1">The sequence shown here is derived from an EMBL/GenBank/DDBJ whole genome shotgun (WGS) entry which is preliminary data.</text>
</comment>
<reference evidence="2" key="1">
    <citation type="journal article" date="2023" name="Front. Plant Sci.">
        <title>Chromosomal-level genome assembly of Melastoma candidum provides insights into trichome evolution.</title>
        <authorList>
            <person name="Zhong Y."/>
            <person name="Wu W."/>
            <person name="Sun C."/>
            <person name="Zou P."/>
            <person name="Liu Y."/>
            <person name="Dai S."/>
            <person name="Zhou R."/>
        </authorList>
    </citation>
    <scope>NUCLEOTIDE SEQUENCE [LARGE SCALE GENOMIC DNA]</scope>
</reference>
<sequence>MVTGCSPSRDRVDTNLGVLRRRIEEVKTKEMLHRCCRHHQLGWGYPGSTTTAQSSDTIPWMSRRPSCATTMSEGFELACLIFGNISVAVMGGSLLLCLTSLFVKFCLTR</sequence>